<dbReference type="InterPro" id="IPR011653">
    <property type="entry name" value="Lipoprotein_p35"/>
</dbReference>
<dbReference type="AlphaFoldDB" id="Q8EV91"/>
<feature type="signal peptide" evidence="1">
    <location>
        <begin position="1"/>
        <end position="22"/>
    </location>
</feature>
<dbReference type="HOGENOM" id="CLU_040028_0_0_14"/>
<dbReference type="GO" id="GO:0016020">
    <property type="term" value="C:membrane"/>
    <property type="evidence" value="ECO:0007669"/>
    <property type="project" value="InterPro"/>
</dbReference>
<evidence type="ECO:0000313" key="2">
    <source>
        <dbReference type="EMBL" id="BAC44467.1"/>
    </source>
</evidence>
<reference evidence="2 3" key="1">
    <citation type="journal article" date="2002" name="Nucleic Acids Res.">
        <title>The complete genomic sequence of Mycoplasma penetrans, an intracellular bacterial pathogen in humans.</title>
        <authorList>
            <person name="Sasaki Y."/>
            <person name="Ishikawa J."/>
            <person name="Yamashita A."/>
            <person name="Oshima K."/>
            <person name="Kenri T."/>
            <person name="Furuya K."/>
            <person name="Yoshino C."/>
            <person name="Horino A."/>
            <person name="Shiba T."/>
            <person name="Sasaki T."/>
            <person name="Hattori M."/>
        </authorList>
    </citation>
    <scope>NUCLEOTIDE SEQUENCE [LARGE SCALE GENOMIC DNA]</scope>
    <source>
        <strain evidence="2 3">HF-2</strain>
    </source>
</reference>
<dbReference type="eggNOG" id="ENOG5031ZBZ">
    <property type="taxonomic scope" value="Bacteria"/>
</dbReference>
<protein>
    <submittedName>
        <fullName evidence="2">P35 lipoprotein homolog</fullName>
    </submittedName>
</protein>
<keyword evidence="2" id="KW-0449">Lipoprotein</keyword>
<keyword evidence="3" id="KW-1185">Reference proteome</keyword>
<name>Q8EV91_MALP2</name>
<dbReference type="RefSeq" id="WP_011077497.1">
    <property type="nucleotide sequence ID" value="NC_004432.1"/>
</dbReference>
<dbReference type="Proteomes" id="UP000002522">
    <property type="component" value="Chromosome"/>
</dbReference>
<sequence>MKIKKIKLLKALAMTGAFGIVATVPVIVSSCSSTSDNNGNNNGGNGNQQTQTITPELNETVNLSGSLSDIYDSTGTLNANQKIAADIKDNHLSDVFANGQALSEVSDLSVTVSGEFSRALWTGLTFNGETGNWEDSEDNSNNITIADANKLVYTSESDQINIESLDDLHNKLSVRETLKTALENAGVASIPETTTLAVSNNLGFTNGDLLHVNVTATPTGASATATNYDLQIPVSNLNLVVPNLTITVAGTNVGEANRTTTNFNFNVGIDPTLNFSQTGNAPSATTDEVTGDDAASTILQKLGYTTATGSTDLSNDKISAALGIYNCKFTPTNATENTSATATNNGNKVYTVTVTAEPYDTSYVWDDGSSGSKEFTFDVSLTVN</sequence>
<feature type="chain" id="PRO_5004305518" evidence="1">
    <location>
        <begin position="23"/>
        <end position="384"/>
    </location>
</feature>
<gene>
    <name evidence="2" type="ordered locus">MYPE6750</name>
</gene>
<keyword evidence="1" id="KW-0732">Signal</keyword>
<dbReference type="PROSITE" id="PS51257">
    <property type="entry name" value="PROKAR_LIPOPROTEIN"/>
    <property type="match status" value="1"/>
</dbReference>
<organism evidence="2 3">
    <name type="scientific">Malacoplasma penetrans (strain HF-2)</name>
    <name type="common">Mycoplasma penetrans</name>
    <dbReference type="NCBI Taxonomy" id="272633"/>
    <lineage>
        <taxon>Bacteria</taxon>
        <taxon>Bacillati</taxon>
        <taxon>Mycoplasmatota</taxon>
        <taxon>Mycoplasmoidales</taxon>
        <taxon>Mycoplasmoidaceae</taxon>
        <taxon>Malacoplasma</taxon>
    </lineage>
</organism>
<proteinExistence type="predicted"/>
<dbReference type="InParanoid" id="Q8EV91"/>
<evidence type="ECO:0000256" key="1">
    <source>
        <dbReference type="SAM" id="SignalP"/>
    </source>
</evidence>
<dbReference type="Pfam" id="PF07668">
    <property type="entry name" value="MpPF1"/>
    <property type="match status" value="1"/>
</dbReference>
<dbReference type="KEGG" id="mpe:MYPE6750"/>
<dbReference type="EMBL" id="BA000026">
    <property type="protein sequence ID" value="BAC44467.1"/>
    <property type="molecule type" value="Genomic_DNA"/>
</dbReference>
<evidence type="ECO:0000313" key="3">
    <source>
        <dbReference type="Proteomes" id="UP000002522"/>
    </source>
</evidence>
<accession>Q8EV91</accession>